<reference evidence="3 4" key="2">
    <citation type="submission" date="2015-10" db="EMBL/GenBank/DDBJ databases">
        <title>Draft Genome Sequence of Prosthecomicrobium hirschii ATCC 27832.</title>
        <authorList>
            <person name="Daniel J."/>
            <person name="Givan S.A."/>
            <person name="Brun Y.V."/>
            <person name="Brown P.J."/>
        </authorList>
    </citation>
    <scope>NUCLEOTIDE SEQUENCE [LARGE SCALE GENOMIC DNA]</scope>
    <source>
        <strain evidence="3 4">16</strain>
    </source>
</reference>
<dbReference type="SMART" id="SM00450">
    <property type="entry name" value="RHOD"/>
    <property type="match status" value="2"/>
</dbReference>
<evidence type="ECO:0000313" key="3">
    <source>
        <dbReference type="EMBL" id="KPL50930.1"/>
    </source>
</evidence>
<reference evidence="3 4" key="1">
    <citation type="submission" date="2015-09" db="EMBL/GenBank/DDBJ databases">
        <authorList>
            <person name="Jackson K.R."/>
            <person name="Lunt B.L."/>
            <person name="Fisher J.N.B."/>
            <person name="Gardner A.V."/>
            <person name="Bailey M.E."/>
            <person name="Deus L.M."/>
            <person name="Earl A.S."/>
            <person name="Gibby P.D."/>
            <person name="Hartmann K.A."/>
            <person name="Liu J.E."/>
            <person name="Manci A.M."/>
            <person name="Nielsen D.A."/>
            <person name="Solomon M.B."/>
            <person name="Breakwell D.P."/>
            <person name="Burnett S.H."/>
            <person name="Grose J.H."/>
        </authorList>
    </citation>
    <scope>NUCLEOTIDE SEQUENCE [LARGE SCALE GENOMIC DNA]</scope>
    <source>
        <strain evidence="3 4">16</strain>
    </source>
</reference>
<dbReference type="Gene3D" id="3.40.250.10">
    <property type="entry name" value="Rhodanese-like domain"/>
    <property type="match status" value="2"/>
</dbReference>
<proteinExistence type="predicted"/>
<feature type="domain" description="Rhodanese" evidence="2">
    <location>
        <begin position="185"/>
        <end position="272"/>
    </location>
</feature>
<dbReference type="SUPFAM" id="SSF52821">
    <property type="entry name" value="Rhodanese/Cell cycle control phosphatase"/>
    <property type="match status" value="2"/>
</dbReference>
<dbReference type="PANTHER" id="PTHR43855">
    <property type="entry name" value="THIOSULFATE SULFURTRANSFERASE"/>
    <property type="match status" value="1"/>
</dbReference>
<name>A0A0P6VYZ9_9HYPH</name>
<evidence type="ECO:0000259" key="2">
    <source>
        <dbReference type="PROSITE" id="PS50206"/>
    </source>
</evidence>
<dbReference type="STRING" id="665126.ABB55_00725"/>
<protein>
    <recommendedName>
        <fullName evidence="2">Rhodanese domain-containing protein</fullName>
    </recommendedName>
</protein>
<dbReference type="Pfam" id="PF00581">
    <property type="entry name" value="Rhodanese"/>
    <property type="match status" value="2"/>
</dbReference>
<dbReference type="InterPro" id="IPR036873">
    <property type="entry name" value="Rhodanese-like_dom_sf"/>
</dbReference>
<dbReference type="EMBL" id="LJYW01000001">
    <property type="protein sequence ID" value="KPL50930.1"/>
    <property type="molecule type" value="Genomic_DNA"/>
</dbReference>
<dbReference type="RefSeq" id="WP_054357093.1">
    <property type="nucleotide sequence ID" value="NZ_LJYW01000001.1"/>
</dbReference>
<dbReference type="PROSITE" id="PS50206">
    <property type="entry name" value="RHODANESE_3"/>
    <property type="match status" value="2"/>
</dbReference>
<evidence type="ECO:0000313" key="4">
    <source>
        <dbReference type="Proteomes" id="UP000048984"/>
    </source>
</evidence>
<comment type="caution">
    <text evidence="3">The sequence shown here is derived from an EMBL/GenBank/DDBJ whole genome shotgun (WGS) entry which is preliminary data.</text>
</comment>
<evidence type="ECO:0000256" key="1">
    <source>
        <dbReference type="ARBA" id="ARBA00022737"/>
    </source>
</evidence>
<feature type="domain" description="Rhodanese" evidence="2">
    <location>
        <begin position="17"/>
        <end position="125"/>
    </location>
</feature>
<dbReference type="Proteomes" id="UP000048984">
    <property type="component" value="Unassembled WGS sequence"/>
</dbReference>
<dbReference type="AlphaFoldDB" id="A0A0P6VYZ9"/>
<keyword evidence="4" id="KW-1185">Reference proteome</keyword>
<dbReference type="InterPro" id="IPR001763">
    <property type="entry name" value="Rhodanese-like_dom"/>
</dbReference>
<organism evidence="3 4">
    <name type="scientific">Prosthecodimorpha hirschii</name>
    <dbReference type="NCBI Taxonomy" id="665126"/>
    <lineage>
        <taxon>Bacteria</taxon>
        <taxon>Pseudomonadati</taxon>
        <taxon>Pseudomonadota</taxon>
        <taxon>Alphaproteobacteria</taxon>
        <taxon>Hyphomicrobiales</taxon>
        <taxon>Ancalomicrobiaceae</taxon>
        <taxon>Prosthecodimorpha</taxon>
    </lineage>
</organism>
<dbReference type="PANTHER" id="PTHR43855:SF1">
    <property type="entry name" value="THIOSULFATE SULFURTRANSFERASE"/>
    <property type="match status" value="1"/>
</dbReference>
<accession>A0A0P6VYZ9</accession>
<keyword evidence="1" id="KW-0677">Repeat</keyword>
<dbReference type="InterPro" id="IPR051126">
    <property type="entry name" value="Thiosulfate_sulfurtransferase"/>
</dbReference>
<gene>
    <name evidence="3" type="ORF">ABB55_00725</name>
</gene>
<sequence length="281" mass="29208">MTGSITISAEDLRARLGEPGLILVDTRDAADWQAATIPGAVRLDVYGYFVPASDAAGHADLERATWAGLSAIGATEATTVVFFEAKTGMVSPRGLWFHRFAGLDGGLILDGGFDAWVAAGGPVAPGTGAEGAIARGAGEPAPPAPRRDLLAGIDEVVNLPAGGVVLDVRRPTEHTGSFVHPCCARAGRIPGSVLLFYEDLLVDGHYRPAEEIAARARAVGLTPETPVVVYCHRGARAATALFGLRLAGFAEEGRVFVGSWHEWAERCDLPADSGSGQDTAG</sequence>